<feature type="domain" description="RING-type" evidence="19">
    <location>
        <begin position="312"/>
        <end position="355"/>
    </location>
</feature>
<dbReference type="InterPro" id="IPR013083">
    <property type="entry name" value="Znf_RING/FYVE/PHD"/>
</dbReference>
<keyword evidence="13" id="KW-0862">Zinc</keyword>
<dbReference type="SUPFAM" id="SSF50978">
    <property type="entry name" value="WD40 repeat-like"/>
    <property type="match status" value="1"/>
</dbReference>
<evidence type="ECO:0000256" key="2">
    <source>
        <dbReference type="ARBA" id="ARBA00004322"/>
    </source>
</evidence>
<evidence type="ECO:0000256" key="10">
    <source>
        <dbReference type="ARBA" id="ARBA00022763"/>
    </source>
</evidence>
<dbReference type="SMART" id="SM00184">
    <property type="entry name" value="RING"/>
    <property type="match status" value="1"/>
</dbReference>
<evidence type="ECO:0000256" key="6">
    <source>
        <dbReference type="ARBA" id="ARBA00022490"/>
    </source>
</evidence>
<evidence type="ECO:0000256" key="4">
    <source>
        <dbReference type="ARBA" id="ARBA00004906"/>
    </source>
</evidence>
<sequence>MSTSELSVIAVEDGEDETIDCELVRPPTLIVDDGSDSDIELIADSEITEVQSASPTRTTAATAENHTAIEADNNIPRQQPPLEDTIQVETDLSRNNDLEQMEIRPEYETLHIPLPPVPQHSVAQSVSNLNHPSGSIAPQNPGNLQQQLTLGSRTIGLQLQQPPNKKKEKRLTKRQQEELKIAEKRRRERQIQFQVQKRIEERLQQMRAQSSVSETTSSILSLSSTSSTLSVSASIVSASTTSNSTASASMASASIVSSTISGSTLTLATPSASSTSLTCQEERPPQRCITPEPSGSGLNQGSPVQDDESETCPICFEAWTNSGEHRLCTLKCGHLFGNSCILKWIKSKGTCPQCNKKAKKADIILLYAKSVKQLDTSARDEALRELEQEKERRRLIELETAQAKIQYQLAMEECNKLKAEVNRQQQQLAIVQKVPEMKKAVEAHGDLHGIQVRNPRHSTLTNQSSQDNQSSFKLIKSIKISEIGNCRVCGYCADLGALVVTQPSTNALFPGFGVKKVNMLDMKTCEYVAVHSNVIRDISFSSGSLMLSASTDKTVKLTSLVSNTPVQRYECSQPVWSCCWNKDDPKYFYTGLSNGSVNIYDVRNTTNRVESFDAQGSRSPVVSLQYVPKGSAPVAGEVSSGSGLLVAQLNKCSFYEGRTSSHTDYKLHILPVKGNITNVAYGESSRQFLVSCRPTTTHPAVTHKLCHLYAENVSLNIISSQLDRTFYGGKTQKSLAKSSIFPHPNQPNNNLLCVGDEAGMAALIFDTSTDSLKQRLCTQAPPIDCCNFTVNDSNLLACLTDKYVKIHKWT</sequence>
<proteinExistence type="predicted"/>
<keyword evidence="10" id="KW-0227">DNA damage</keyword>
<dbReference type="GO" id="GO:0036297">
    <property type="term" value="P:interstrand cross-link repair"/>
    <property type="evidence" value="ECO:0007669"/>
    <property type="project" value="InterPro"/>
</dbReference>
<dbReference type="SUPFAM" id="SSF57850">
    <property type="entry name" value="RING/U-box"/>
    <property type="match status" value="1"/>
</dbReference>
<accession>A0A8S4NZQ8</accession>
<dbReference type="GO" id="GO:0016605">
    <property type="term" value="C:PML body"/>
    <property type="evidence" value="ECO:0007669"/>
    <property type="project" value="UniProtKB-SubCell"/>
</dbReference>
<evidence type="ECO:0000256" key="12">
    <source>
        <dbReference type="ARBA" id="ARBA00022786"/>
    </source>
</evidence>
<evidence type="ECO:0000256" key="9">
    <source>
        <dbReference type="ARBA" id="ARBA00022737"/>
    </source>
</evidence>
<dbReference type="GO" id="GO:0005737">
    <property type="term" value="C:cytoplasm"/>
    <property type="evidence" value="ECO:0007669"/>
    <property type="project" value="UniProtKB-SubCell"/>
</dbReference>
<feature type="compositionally biased region" description="Polar residues" evidence="18">
    <location>
        <begin position="124"/>
        <end position="163"/>
    </location>
</feature>
<dbReference type="InterPro" id="IPR056527">
    <property type="entry name" value="WD40_RFWD3"/>
</dbReference>
<evidence type="ECO:0000256" key="16">
    <source>
        <dbReference type="PROSITE-ProRule" id="PRU00175"/>
    </source>
</evidence>
<evidence type="ECO:0000259" key="19">
    <source>
        <dbReference type="PROSITE" id="PS50089"/>
    </source>
</evidence>
<evidence type="ECO:0000256" key="17">
    <source>
        <dbReference type="SAM" id="Coils"/>
    </source>
</evidence>
<dbReference type="InterPro" id="IPR001680">
    <property type="entry name" value="WD40_rpt"/>
</dbReference>
<keyword evidence="11 16" id="KW-0863">Zinc-finger</keyword>
<gene>
    <name evidence="20" type="ORF">OFUS_LOCUS13075</name>
</gene>
<name>A0A8S4NZQ8_OWEFU</name>
<keyword evidence="21" id="KW-1185">Reference proteome</keyword>
<keyword evidence="7" id="KW-0853">WD repeat</keyword>
<feature type="compositionally biased region" description="Basic residues" evidence="18">
    <location>
        <begin position="164"/>
        <end position="173"/>
    </location>
</feature>
<evidence type="ECO:0000313" key="20">
    <source>
        <dbReference type="EMBL" id="CAH1787352.1"/>
    </source>
</evidence>
<dbReference type="EC" id="2.3.2.27" evidence="5"/>
<dbReference type="SMART" id="SM00320">
    <property type="entry name" value="WD40"/>
    <property type="match status" value="3"/>
</dbReference>
<keyword evidence="6" id="KW-0963">Cytoplasm</keyword>
<dbReference type="EMBL" id="CAIIXF020000006">
    <property type="protein sequence ID" value="CAH1787352.1"/>
    <property type="molecule type" value="Genomic_DNA"/>
</dbReference>
<dbReference type="InterPro" id="IPR036322">
    <property type="entry name" value="WD40_repeat_dom_sf"/>
</dbReference>
<feature type="coiled-coil region" evidence="17">
    <location>
        <begin position="379"/>
        <end position="434"/>
    </location>
</feature>
<evidence type="ECO:0000256" key="7">
    <source>
        <dbReference type="ARBA" id="ARBA00022574"/>
    </source>
</evidence>
<dbReference type="Pfam" id="PF23419">
    <property type="entry name" value="WD40_RFWD3"/>
    <property type="match status" value="1"/>
</dbReference>
<dbReference type="InterPro" id="IPR037381">
    <property type="entry name" value="RFWD3"/>
</dbReference>
<feature type="region of interest" description="Disordered" evidence="18">
    <location>
        <begin position="274"/>
        <end position="305"/>
    </location>
</feature>
<dbReference type="Pfam" id="PF13639">
    <property type="entry name" value="zf-RING_2"/>
    <property type="match status" value="1"/>
</dbReference>
<dbReference type="InterPro" id="IPR015943">
    <property type="entry name" value="WD40/YVTN_repeat-like_dom_sf"/>
</dbReference>
<dbReference type="PANTHER" id="PTHR16047:SF7">
    <property type="entry name" value="E3 UBIQUITIN-PROTEIN LIGASE RFWD3"/>
    <property type="match status" value="1"/>
</dbReference>
<evidence type="ECO:0000256" key="5">
    <source>
        <dbReference type="ARBA" id="ARBA00012483"/>
    </source>
</evidence>
<dbReference type="InterPro" id="IPR001841">
    <property type="entry name" value="Znf_RING"/>
</dbReference>
<reference evidence="20" key="1">
    <citation type="submission" date="2022-03" db="EMBL/GenBank/DDBJ databases">
        <authorList>
            <person name="Martin C."/>
        </authorList>
    </citation>
    <scope>NUCLEOTIDE SEQUENCE</scope>
</reference>
<evidence type="ECO:0000256" key="1">
    <source>
        <dbReference type="ARBA" id="ARBA00000900"/>
    </source>
</evidence>
<comment type="catalytic activity">
    <reaction evidence="1">
        <text>S-ubiquitinyl-[E2 ubiquitin-conjugating enzyme]-L-cysteine + [acceptor protein]-L-lysine = [E2 ubiquitin-conjugating enzyme]-L-cysteine + N(6)-ubiquitinyl-[acceptor protein]-L-lysine.</text>
        <dbReference type="EC" id="2.3.2.27"/>
    </reaction>
</comment>
<evidence type="ECO:0000313" key="21">
    <source>
        <dbReference type="Proteomes" id="UP000749559"/>
    </source>
</evidence>
<evidence type="ECO:0000256" key="13">
    <source>
        <dbReference type="ARBA" id="ARBA00022833"/>
    </source>
</evidence>
<keyword evidence="9" id="KW-0677">Repeat</keyword>
<dbReference type="CDD" id="cd16450">
    <property type="entry name" value="mRING-C3HGC3_RFWD3"/>
    <property type="match status" value="1"/>
</dbReference>
<keyword evidence="14" id="KW-0234">DNA repair</keyword>
<dbReference type="Gene3D" id="3.30.40.10">
    <property type="entry name" value="Zinc/RING finger domain, C3HC4 (zinc finger)"/>
    <property type="match status" value="1"/>
</dbReference>
<comment type="caution">
    <text evidence="20">The sequence shown here is derived from an EMBL/GenBank/DDBJ whole genome shotgun (WGS) entry which is preliminary data.</text>
</comment>
<dbReference type="AlphaFoldDB" id="A0A8S4NZQ8"/>
<dbReference type="Gene3D" id="2.130.10.10">
    <property type="entry name" value="YVTN repeat-like/Quinoprotein amine dehydrogenase"/>
    <property type="match status" value="1"/>
</dbReference>
<comment type="subcellular location">
    <subcellularLocation>
        <location evidence="3">Cytoplasm</location>
    </subcellularLocation>
    <subcellularLocation>
        <location evidence="2">Nucleus</location>
        <location evidence="2">PML body</location>
    </subcellularLocation>
</comment>
<keyword evidence="17" id="KW-0175">Coiled coil</keyword>
<keyword evidence="15" id="KW-0539">Nucleus</keyword>
<keyword evidence="8" id="KW-0808">Transferase</keyword>
<evidence type="ECO:0000256" key="3">
    <source>
        <dbReference type="ARBA" id="ARBA00004496"/>
    </source>
</evidence>
<keyword evidence="12" id="KW-0833">Ubl conjugation pathway</keyword>
<feature type="region of interest" description="Disordered" evidence="18">
    <location>
        <begin position="124"/>
        <end position="183"/>
    </location>
</feature>
<protein>
    <recommendedName>
        <fullName evidence="5">RING-type E3 ubiquitin transferase</fullName>
        <ecNumber evidence="5">2.3.2.27</ecNumber>
    </recommendedName>
</protein>
<dbReference type="GO" id="GO:0008270">
    <property type="term" value="F:zinc ion binding"/>
    <property type="evidence" value="ECO:0007669"/>
    <property type="project" value="UniProtKB-KW"/>
</dbReference>
<evidence type="ECO:0000256" key="14">
    <source>
        <dbReference type="ARBA" id="ARBA00023204"/>
    </source>
</evidence>
<evidence type="ECO:0000256" key="18">
    <source>
        <dbReference type="SAM" id="MobiDB-lite"/>
    </source>
</evidence>
<evidence type="ECO:0000256" key="8">
    <source>
        <dbReference type="ARBA" id="ARBA00022679"/>
    </source>
</evidence>
<dbReference type="PANTHER" id="PTHR16047">
    <property type="entry name" value="RFWD3 PROTEIN"/>
    <property type="match status" value="1"/>
</dbReference>
<dbReference type="Proteomes" id="UP000749559">
    <property type="component" value="Unassembled WGS sequence"/>
</dbReference>
<dbReference type="OrthoDB" id="5600418at2759"/>
<evidence type="ECO:0000256" key="15">
    <source>
        <dbReference type="ARBA" id="ARBA00023242"/>
    </source>
</evidence>
<comment type="pathway">
    <text evidence="4">Protein modification; protein ubiquitination.</text>
</comment>
<organism evidence="20 21">
    <name type="scientific">Owenia fusiformis</name>
    <name type="common">Polychaete worm</name>
    <dbReference type="NCBI Taxonomy" id="6347"/>
    <lineage>
        <taxon>Eukaryota</taxon>
        <taxon>Metazoa</taxon>
        <taxon>Spiralia</taxon>
        <taxon>Lophotrochozoa</taxon>
        <taxon>Annelida</taxon>
        <taxon>Polychaeta</taxon>
        <taxon>Sedentaria</taxon>
        <taxon>Canalipalpata</taxon>
        <taxon>Sabellida</taxon>
        <taxon>Oweniida</taxon>
        <taxon>Oweniidae</taxon>
        <taxon>Owenia</taxon>
    </lineage>
</organism>
<dbReference type="GO" id="GO:0061630">
    <property type="term" value="F:ubiquitin protein ligase activity"/>
    <property type="evidence" value="ECO:0007669"/>
    <property type="project" value="UniProtKB-EC"/>
</dbReference>
<evidence type="ECO:0000256" key="11">
    <source>
        <dbReference type="ARBA" id="ARBA00022771"/>
    </source>
</evidence>
<keyword evidence="11 16" id="KW-0479">Metal-binding</keyword>
<dbReference type="PROSITE" id="PS50089">
    <property type="entry name" value="ZF_RING_2"/>
    <property type="match status" value="1"/>
</dbReference>
<dbReference type="GO" id="GO:0016567">
    <property type="term" value="P:protein ubiquitination"/>
    <property type="evidence" value="ECO:0007669"/>
    <property type="project" value="InterPro"/>
</dbReference>